<dbReference type="EMBL" id="CP002582">
    <property type="protein sequence ID" value="ADZ82668.1"/>
    <property type="molecule type" value="Genomic_DNA"/>
</dbReference>
<keyword evidence="3" id="KW-1185">Reference proteome</keyword>
<gene>
    <name evidence="2" type="ordered locus">Clole_0936</name>
</gene>
<dbReference type="eggNOG" id="ENOG50335QX">
    <property type="taxonomic scope" value="Bacteria"/>
</dbReference>
<dbReference type="KEGG" id="cle:Clole_0936"/>
<reference evidence="2 3" key="1">
    <citation type="journal article" date="2011" name="J. Bacteriol.">
        <title>Complete genome sequence of the cellulose-degrading bacterium Cellulosilyticum lentocellum.</title>
        <authorList>
            <consortium name="US DOE Joint Genome Institute"/>
            <person name="Miller D.A."/>
            <person name="Suen G."/>
            <person name="Bruce D."/>
            <person name="Copeland A."/>
            <person name="Cheng J.F."/>
            <person name="Detter C."/>
            <person name="Goodwin L.A."/>
            <person name="Han C.S."/>
            <person name="Hauser L.J."/>
            <person name="Land M.L."/>
            <person name="Lapidus A."/>
            <person name="Lucas S."/>
            <person name="Meincke L."/>
            <person name="Pitluck S."/>
            <person name="Tapia R."/>
            <person name="Teshima H."/>
            <person name="Woyke T."/>
            <person name="Fox B.G."/>
            <person name="Angert E.R."/>
            <person name="Currie C.R."/>
        </authorList>
    </citation>
    <scope>NUCLEOTIDE SEQUENCE [LARGE SCALE GENOMIC DNA]</scope>
    <source>
        <strain evidence="3">ATCC 49066 / DSM 5427 / NCIMB 11756 / RHM5</strain>
    </source>
</reference>
<dbReference type="STRING" id="642492.Clole_0936"/>
<accession>F2JQS3</accession>
<dbReference type="Gene3D" id="3.90.75.20">
    <property type="match status" value="1"/>
</dbReference>
<evidence type="ECO:0000259" key="1">
    <source>
        <dbReference type="Pfam" id="PF13392"/>
    </source>
</evidence>
<feature type="domain" description="HNH nuclease" evidence="1">
    <location>
        <begin position="129"/>
        <end position="170"/>
    </location>
</feature>
<dbReference type="RefSeq" id="WP_013655969.1">
    <property type="nucleotide sequence ID" value="NC_015275.1"/>
</dbReference>
<dbReference type="Pfam" id="PF13392">
    <property type="entry name" value="HNH_3"/>
    <property type="match status" value="1"/>
</dbReference>
<organism evidence="2 3">
    <name type="scientific">Cellulosilyticum lentocellum (strain ATCC 49066 / DSM 5427 / NCIMB 11756 / RHM5)</name>
    <name type="common">Clostridium lentocellum</name>
    <dbReference type="NCBI Taxonomy" id="642492"/>
    <lineage>
        <taxon>Bacteria</taxon>
        <taxon>Bacillati</taxon>
        <taxon>Bacillota</taxon>
        <taxon>Clostridia</taxon>
        <taxon>Lachnospirales</taxon>
        <taxon>Cellulosilyticaceae</taxon>
        <taxon>Cellulosilyticum</taxon>
    </lineage>
</organism>
<dbReference type="SUPFAM" id="SSF54060">
    <property type="entry name" value="His-Me finger endonucleases"/>
    <property type="match status" value="1"/>
</dbReference>
<dbReference type="AlphaFoldDB" id="F2JQS3"/>
<evidence type="ECO:0000313" key="3">
    <source>
        <dbReference type="Proteomes" id="UP000008467"/>
    </source>
</evidence>
<dbReference type="Proteomes" id="UP000008467">
    <property type="component" value="Chromosome"/>
</dbReference>
<dbReference type="InterPro" id="IPR044925">
    <property type="entry name" value="His-Me_finger_sf"/>
</dbReference>
<protein>
    <recommendedName>
        <fullName evidence="1">HNH nuclease domain-containing protein</fullName>
    </recommendedName>
</protein>
<dbReference type="InterPro" id="IPR003615">
    <property type="entry name" value="HNH_nuc"/>
</dbReference>
<proteinExistence type="predicted"/>
<sequence length="238" mass="27412">MTKKVWLFDPFTAERKLTDLNTVAGITGRTINSVRGSIGCKLKILNCYLLELDTPLSAFRELLAKQIIPDEVWRDIPNSLWQVSSYGRYRSYLRCQPDRCVYRLPFYGTKSTSQTMAIKINGKRQEFRAQEWVYKLFVGEVPKGHVIYHKDGNKANNRVENLGVIKRSKLMQIQCTPVRAVEVQQIDLDTGEILAEYSTLRKAAKANYTDTKTLRDAAKKERPAIGFMWKIDQEKSII</sequence>
<evidence type="ECO:0000313" key="2">
    <source>
        <dbReference type="EMBL" id="ADZ82668.1"/>
    </source>
</evidence>
<dbReference type="HOGENOM" id="CLU_1164225_0_0_9"/>
<name>F2JQS3_CELLD</name>